<dbReference type="Proteomes" id="UP000287651">
    <property type="component" value="Unassembled WGS sequence"/>
</dbReference>
<name>A0A426X6C6_ENSVE</name>
<evidence type="ECO:0000313" key="2">
    <source>
        <dbReference type="EMBL" id="RRT35018.1"/>
    </source>
</evidence>
<feature type="compositionally biased region" description="Basic residues" evidence="1">
    <location>
        <begin position="1"/>
        <end position="11"/>
    </location>
</feature>
<feature type="region of interest" description="Disordered" evidence="1">
    <location>
        <begin position="1"/>
        <end position="36"/>
    </location>
</feature>
<dbReference type="EMBL" id="AMZH03025725">
    <property type="protein sequence ID" value="RRT35018.1"/>
    <property type="molecule type" value="Genomic_DNA"/>
</dbReference>
<gene>
    <name evidence="2" type="ORF">B296_00048091</name>
</gene>
<dbReference type="AlphaFoldDB" id="A0A426X6C6"/>
<protein>
    <submittedName>
        <fullName evidence="2">Uncharacterized protein</fullName>
    </submittedName>
</protein>
<organism evidence="2 3">
    <name type="scientific">Ensete ventricosum</name>
    <name type="common">Abyssinian banana</name>
    <name type="synonym">Musa ensete</name>
    <dbReference type="NCBI Taxonomy" id="4639"/>
    <lineage>
        <taxon>Eukaryota</taxon>
        <taxon>Viridiplantae</taxon>
        <taxon>Streptophyta</taxon>
        <taxon>Embryophyta</taxon>
        <taxon>Tracheophyta</taxon>
        <taxon>Spermatophyta</taxon>
        <taxon>Magnoliopsida</taxon>
        <taxon>Liliopsida</taxon>
        <taxon>Zingiberales</taxon>
        <taxon>Musaceae</taxon>
        <taxon>Ensete</taxon>
    </lineage>
</organism>
<sequence length="90" mass="9729">MASLFKRRRSRWPVSSPASPGHLAEEPAAQSGDGDGWLSSLVSGAGKLVSAKTKTSKMVNDWLEGSIAIVTEIETKSAIEQLLLRETFTR</sequence>
<dbReference type="PANTHER" id="PTHR33416">
    <property type="entry name" value="NUCLEAR PORE COMPLEX PROTEIN NUP1"/>
    <property type="match status" value="1"/>
</dbReference>
<evidence type="ECO:0000313" key="3">
    <source>
        <dbReference type="Proteomes" id="UP000287651"/>
    </source>
</evidence>
<evidence type="ECO:0000256" key="1">
    <source>
        <dbReference type="SAM" id="MobiDB-lite"/>
    </source>
</evidence>
<accession>A0A426X6C6</accession>
<dbReference type="PANTHER" id="PTHR33416:SF14">
    <property type="entry name" value="OS06G0658500 PROTEIN"/>
    <property type="match status" value="1"/>
</dbReference>
<reference evidence="2 3" key="1">
    <citation type="journal article" date="2014" name="Agronomy (Basel)">
        <title>A Draft Genome Sequence for Ensete ventricosum, the Drought-Tolerant Tree Against Hunger.</title>
        <authorList>
            <person name="Harrison J."/>
            <person name="Moore K.A."/>
            <person name="Paszkiewicz K."/>
            <person name="Jones T."/>
            <person name="Grant M."/>
            <person name="Ambacheew D."/>
            <person name="Muzemil S."/>
            <person name="Studholme D.J."/>
        </authorList>
    </citation>
    <scope>NUCLEOTIDE SEQUENCE [LARGE SCALE GENOMIC DNA]</scope>
</reference>
<comment type="caution">
    <text evidence="2">The sequence shown here is derived from an EMBL/GenBank/DDBJ whole genome shotgun (WGS) entry which is preliminary data.</text>
</comment>
<dbReference type="GO" id="GO:0071763">
    <property type="term" value="P:nuclear membrane organization"/>
    <property type="evidence" value="ECO:0007669"/>
    <property type="project" value="TreeGrafter"/>
</dbReference>
<dbReference type="GO" id="GO:0005635">
    <property type="term" value="C:nuclear envelope"/>
    <property type="evidence" value="ECO:0007669"/>
    <property type="project" value="TreeGrafter"/>
</dbReference>
<proteinExistence type="predicted"/>